<evidence type="ECO:0000313" key="3">
    <source>
        <dbReference type="Proteomes" id="UP000254082"/>
    </source>
</evidence>
<proteinExistence type="predicted"/>
<dbReference type="Proteomes" id="UP000254082">
    <property type="component" value="Unassembled WGS sequence"/>
</dbReference>
<organism evidence="2 3">
    <name type="scientific">Streptococcus downei MFe28</name>
    <dbReference type="NCBI Taxonomy" id="764290"/>
    <lineage>
        <taxon>Bacteria</taxon>
        <taxon>Bacillati</taxon>
        <taxon>Bacillota</taxon>
        <taxon>Bacilli</taxon>
        <taxon>Lactobacillales</taxon>
        <taxon>Streptococcaceae</taxon>
        <taxon>Streptococcus</taxon>
    </lineage>
</organism>
<name>A0A380JF52_STRDO</name>
<feature type="region of interest" description="Disordered" evidence="1">
    <location>
        <begin position="36"/>
        <end position="85"/>
    </location>
</feature>
<evidence type="ECO:0000256" key="1">
    <source>
        <dbReference type="SAM" id="MobiDB-lite"/>
    </source>
</evidence>
<accession>A0A380JF52</accession>
<reference evidence="2 3" key="1">
    <citation type="submission" date="2018-06" db="EMBL/GenBank/DDBJ databases">
        <authorList>
            <consortium name="Pathogen Informatics"/>
            <person name="Doyle S."/>
        </authorList>
    </citation>
    <scope>NUCLEOTIDE SEQUENCE [LARGE SCALE GENOMIC DNA]</scope>
    <source>
        <strain evidence="3">NCTC 11391</strain>
    </source>
</reference>
<evidence type="ECO:0000313" key="2">
    <source>
        <dbReference type="EMBL" id="SUN36440.1"/>
    </source>
</evidence>
<dbReference type="RefSeq" id="WP_002997830.1">
    <property type="nucleotide sequence ID" value="NZ_UHFA01000002.1"/>
</dbReference>
<dbReference type="EMBL" id="UHFA01000002">
    <property type="protein sequence ID" value="SUN36440.1"/>
    <property type="molecule type" value="Genomic_DNA"/>
</dbReference>
<sequence length="101" mass="10994">MTKEDWIQLFKEINGRAPESKEIEVAINMGTIKEGAAPLASRQETGSKEGPQVAPLAKPITAEPDQGLFEDDPSQKETSSSSQEVKGLAKLANLDCYRNFS</sequence>
<dbReference type="OrthoDB" id="2237790at2"/>
<gene>
    <name evidence="2" type="ORF">NCTC11391_01467</name>
</gene>
<keyword evidence="3" id="KW-1185">Reference proteome</keyword>
<dbReference type="AlphaFoldDB" id="A0A380JF52"/>
<protein>
    <submittedName>
        <fullName evidence="2">Uncharacterized protein</fullName>
    </submittedName>
</protein>